<evidence type="ECO:0000256" key="5">
    <source>
        <dbReference type="ARBA" id="ARBA00023136"/>
    </source>
</evidence>
<evidence type="ECO:0000256" key="1">
    <source>
        <dbReference type="ARBA" id="ARBA00004141"/>
    </source>
</evidence>
<feature type="transmembrane region" description="Helical" evidence="6">
    <location>
        <begin position="141"/>
        <end position="163"/>
    </location>
</feature>
<dbReference type="CDD" id="cd13132">
    <property type="entry name" value="MATE_eukaryotic"/>
    <property type="match status" value="1"/>
</dbReference>
<dbReference type="NCBIfam" id="TIGR00797">
    <property type="entry name" value="matE"/>
    <property type="match status" value="1"/>
</dbReference>
<feature type="transmembrane region" description="Helical" evidence="6">
    <location>
        <begin position="323"/>
        <end position="342"/>
    </location>
</feature>
<dbReference type="Pfam" id="PF01554">
    <property type="entry name" value="MatE"/>
    <property type="match status" value="2"/>
</dbReference>
<dbReference type="AlphaFoldDB" id="B9RC22"/>
<keyword evidence="3 6" id="KW-0812">Transmembrane</keyword>
<name>B9RC22_RICCO</name>
<feature type="transmembrane region" description="Helical" evidence="6">
    <location>
        <begin position="362"/>
        <end position="385"/>
    </location>
</feature>
<proteinExistence type="inferred from homology"/>
<keyword evidence="9" id="KW-1185">Reference proteome</keyword>
<feature type="transmembrane region" description="Helical" evidence="6">
    <location>
        <begin position="437"/>
        <end position="459"/>
    </location>
</feature>
<feature type="region of interest" description="Disordered" evidence="7">
    <location>
        <begin position="1"/>
        <end position="48"/>
    </location>
</feature>
<dbReference type="InterPro" id="IPR045069">
    <property type="entry name" value="MATE_euk"/>
</dbReference>
<feature type="transmembrane region" description="Helical" evidence="6">
    <location>
        <begin position="211"/>
        <end position="231"/>
    </location>
</feature>
<evidence type="ECO:0000256" key="2">
    <source>
        <dbReference type="ARBA" id="ARBA00010199"/>
    </source>
</evidence>
<keyword evidence="4 6" id="KW-1133">Transmembrane helix</keyword>
<dbReference type="GO" id="GO:0042910">
    <property type="term" value="F:xenobiotic transmembrane transporter activity"/>
    <property type="evidence" value="ECO:0007669"/>
    <property type="project" value="InterPro"/>
</dbReference>
<reference evidence="9" key="1">
    <citation type="journal article" date="2010" name="Nat. Biotechnol.">
        <title>Draft genome sequence of the oilseed species Ricinus communis.</title>
        <authorList>
            <person name="Chan A.P."/>
            <person name="Crabtree J."/>
            <person name="Zhao Q."/>
            <person name="Lorenzi H."/>
            <person name="Orvis J."/>
            <person name="Puiu D."/>
            <person name="Melake-Berhan A."/>
            <person name="Jones K.M."/>
            <person name="Redman J."/>
            <person name="Chen G."/>
            <person name="Cahoon E.B."/>
            <person name="Gedil M."/>
            <person name="Stanke M."/>
            <person name="Haas B.J."/>
            <person name="Wortman J.R."/>
            <person name="Fraser-Liggett C.M."/>
            <person name="Ravel J."/>
            <person name="Rabinowicz P.D."/>
        </authorList>
    </citation>
    <scope>NUCLEOTIDE SEQUENCE [LARGE SCALE GENOMIC DNA]</scope>
    <source>
        <strain evidence="9">cv. Hale</strain>
    </source>
</reference>
<comment type="subcellular location">
    <subcellularLocation>
        <location evidence="1">Membrane</location>
        <topology evidence="1">Multi-pass membrane protein</topology>
    </subcellularLocation>
</comment>
<dbReference type="Proteomes" id="UP000008311">
    <property type="component" value="Unassembled WGS sequence"/>
</dbReference>
<dbReference type="KEGG" id="rcu:8265407"/>
<feature type="transmembrane region" description="Helical" evidence="6">
    <location>
        <begin position="397"/>
        <end position="416"/>
    </location>
</feature>
<feature type="transmembrane region" description="Helical" evidence="6">
    <location>
        <begin position="465"/>
        <end position="486"/>
    </location>
</feature>
<accession>B9RC22</accession>
<dbReference type="GO" id="GO:0016020">
    <property type="term" value="C:membrane"/>
    <property type="evidence" value="ECO:0000318"/>
    <property type="project" value="GO_Central"/>
</dbReference>
<dbReference type="EMBL" id="EQ973774">
    <property type="protein sequence ID" value="EEF51093.1"/>
    <property type="molecule type" value="Genomic_DNA"/>
</dbReference>
<feature type="compositionally biased region" description="Polar residues" evidence="7">
    <location>
        <begin position="39"/>
        <end position="48"/>
    </location>
</feature>
<dbReference type="FunCoup" id="B9RC22">
    <property type="interactions" value="6"/>
</dbReference>
<protein>
    <recommendedName>
        <fullName evidence="6">Protein DETOXIFICATION</fullName>
    </recommendedName>
    <alternativeName>
        <fullName evidence="6">Multidrug and toxic compound extrusion protein</fullName>
    </alternativeName>
</protein>
<dbReference type="eggNOG" id="KOG1347">
    <property type="taxonomic scope" value="Eukaryota"/>
</dbReference>
<gene>
    <name evidence="8" type="ORF">RCOM_1683800</name>
</gene>
<feature type="compositionally biased region" description="Polar residues" evidence="7">
    <location>
        <begin position="21"/>
        <end position="30"/>
    </location>
</feature>
<evidence type="ECO:0000313" key="8">
    <source>
        <dbReference type="EMBL" id="EEF51093.1"/>
    </source>
</evidence>
<dbReference type="STRING" id="3988.B9RC22"/>
<feature type="transmembrane region" description="Helical" evidence="6">
    <location>
        <begin position="284"/>
        <end position="303"/>
    </location>
</feature>
<evidence type="ECO:0000256" key="6">
    <source>
        <dbReference type="RuleBase" id="RU004914"/>
    </source>
</evidence>
<dbReference type="GO" id="GO:0022857">
    <property type="term" value="F:transmembrane transporter activity"/>
    <property type="evidence" value="ECO:0000318"/>
    <property type="project" value="GO_Central"/>
</dbReference>
<dbReference type="OrthoDB" id="2126698at2759"/>
<dbReference type="OMA" id="VKFCLYQ"/>
<feature type="transmembrane region" description="Helical" evidence="6">
    <location>
        <begin position="243"/>
        <end position="263"/>
    </location>
</feature>
<dbReference type="GO" id="GO:1990961">
    <property type="term" value="P:xenobiotic detoxification by transmembrane export across the plasma membrane"/>
    <property type="evidence" value="ECO:0007669"/>
    <property type="project" value="InterPro"/>
</dbReference>
<feature type="transmembrane region" description="Helical" evidence="6">
    <location>
        <begin position="95"/>
        <end position="120"/>
    </location>
</feature>
<feature type="transmembrane region" description="Helical" evidence="6">
    <location>
        <begin position="67"/>
        <end position="89"/>
    </location>
</feature>
<comment type="similarity">
    <text evidence="2 6">Belongs to the multi antimicrobial extrusion (MATE) (TC 2.A.66.1) family.</text>
</comment>
<evidence type="ECO:0000256" key="7">
    <source>
        <dbReference type="SAM" id="MobiDB-lite"/>
    </source>
</evidence>
<keyword evidence="5 6" id="KW-0472">Membrane</keyword>
<dbReference type="PANTHER" id="PTHR11206">
    <property type="entry name" value="MULTIDRUG RESISTANCE PROTEIN"/>
    <property type="match status" value="1"/>
</dbReference>
<dbReference type="InParanoid" id="B9RC22"/>
<dbReference type="GO" id="GO:0015297">
    <property type="term" value="F:antiporter activity"/>
    <property type="evidence" value="ECO:0007669"/>
    <property type="project" value="InterPro"/>
</dbReference>
<sequence length="539" mass="59122">MCQLSSPSHPCKSNLELDPSTKVQKQSDMLSTPLVPKNPTLSQPQNTNPQNNHLSLAIKEAKCIANIAFPMILTGLLLYSRSMISMLFLGRLGELALAGGSLAIGFANITGYSILSGLAMGMEPICGQAFGAKRYKLIGLTLQRTILLLFLISFPIAFLWFNMKKILIFCGQEDDIATEAQSYILYSLPDLILQSLLHPLRIYLRTQSITLPLTFCAALSILLHIPINYFLVSVLNLGIKGVALSGIWTNFNLVASLIIYVLFSGVYKKTWSGISSECFKGWKSLLNLAIPSCISVCLEWWWYEIMILLCGLLLNPRATVASMGILIQTTALIYIFPSSLSFSVSTRVGNELGASNPLKAKFAAIVCLSSSFFLGFSALFFAVMVRNVWSCMFTEDAEIIALTSMVLPIIGLCELGNCPQTTGCGVLRGTATPKTGANINLACFYLVGMPVAVFLSFYAGFDFKGLWLGLLAAQGSCVVTMLFVLTRTDWELQARRARQLTGNVENVGSDDHDIEEEDEILKLETERLSNSLRDNNLLV</sequence>
<evidence type="ECO:0000256" key="3">
    <source>
        <dbReference type="ARBA" id="ARBA00022692"/>
    </source>
</evidence>
<dbReference type="InterPro" id="IPR002528">
    <property type="entry name" value="MATE_fam"/>
</dbReference>
<evidence type="ECO:0000313" key="9">
    <source>
        <dbReference type="Proteomes" id="UP000008311"/>
    </source>
</evidence>
<organism evidence="8 9">
    <name type="scientific">Ricinus communis</name>
    <name type="common">Castor bean</name>
    <dbReference type="NCBI Taxonomy" id="3988"/>
    <lineage>
        <taxon>Eukaryota</taxon>
        <taxon>Viridiplantae</taxon>
        <taxon>Streptophyta</taxon>
        <taxon>Embryophyta</taxon>
        <taxon>Tracheophyta</taxon>
        <taxon>Spermatophyta</taxon>
        <taxon>Magnoliopsida</taxon>
        <taxon>eudicotyledons</taxon>
        <taxon>Gunneridae</taxon>
        <taxon>Pentapetalae</taxon>
        <taxon>rosids</taxon>
        <taxon>fabids</taxon>
        <taxon>Malpighiales</taxon>
        <taxon>Euphorbiaceae</taxon>
        <taxon>Acalyphoideae</taxon>
        <taxon>Acalypheae</taxon>
        <taxon>Ricinus</taxon>
    </lineage>
</organism>
<evidence type="ECO:0000256" key="4">
    <source>
        <dbReference type="ARBA" id="ARBA00022989"/>
    </source>
</evidence>